<sequence>MNSDLRLRTTLAISAVKSLIVVYDILSLPFYFVAQRPWKKWLKTSVWGKPQKAGDVSGPWVRFGDHTEPPLPGIQTVDELFRTSVNKYGKTQCFGTREVKGEEEEVQKDGKVFKK</sequence>
<protein>
    <submittedName>
        <fullName evidence="3">Long-chain-fatty-acid--CoA ligase 4-like</fullName>
    </submittedName>
</protein>
<proteinExistence type="predicted"/>
<accession>A0ABM1BSB4</accession>
<evidence type="ECO:0000313" key="2">
    <source>
        <dbReference type="Proteomes" id="UP000694941"/>
    </source>
</evidence>
<dbReference type="RefSeq" id="XP_013787706.1">
    <property type="nucleotide sequence ID" value="XM_013932252.2"/>
</dbReference>
<dbReference type="Proteomes" id="UP000694941">
    <property type="component" value="Unplaced"/>
</dbReference>
<keyword evidence="1" id="KW-1133">Transmembrane helix</keyword>
<gene>
    <name evidence="3" type="primary">LOC106471637</name>
</gene>
<feature type="transmembrane region" description="Helical" evidence="1">
    <location>
        <begin position="12"/>
        <end position="34"/>
    </location>
</feature>
<organism evidence="2 3">
    <name type="scientific">Limulus polyphemus</name>
    <name type="common">Atlantic horseshoe crab</name>
    <dbReference type="NCBI Taxonomy" id="6850"/>
    <lineage>
        <taxon>Eukaryota</taxon>
        <taxon>Metazoa</taxon>
        <taxon>Ecdysozoa</taxon>
        <taxon>Arthropoda</taxon>
        <taxon>Chelicerata</taxon>
        <taxon>Merostomata</taxon>
        <taxon>Xiphosura</taxon>
        <taxon>Limulidae</taxon>
        <taxon>Limulus</taxon>
    </lineage>
</organism>
<reference evidence="3" key="1">
    <citation type="submission" date="2025-08" db="UniProtKB">
        <authorList>
            <consortium name="RefSeq"/>
        </authorList>
    </citation>
    <scope>IDENTIFICATION</scope>
    <source>
        <tissue evidence="3">Muscle</tissue>
    </source>
</reference>
<feature type="non-terminal residue" evidence="3">
    <location>
        <position position="115"/>
    </location>
</feature>
<keyword evidence="1" id="KW-0472">Membrane</keyword>
<name>A0ABM1BSB4_LIMPO</name>
<keyword evidence="1" id="KW-0812">Transmembrane</keyword>
<keyword evidence="2" id="KW-1185">Reference proteome</keyword>
<evidence type="ECO:0000256" key="1">
    <source>
        <dbReference type="SAM" id="Phobius"/>
    </source>
</evidence>
<evidence type="ECO:0000313" key="3">
    <source>
        <dbReference type="RefSeq" id="XP_013787706.1"/>
    </source>
</evidence>
<dbReference type="GeneID" id="106471637"/>